<dbReference type="GO" id="GO:0006629">
    <property type="term" value="P:lipid metabolic process"/>
    <property type="evidence" value="ECO:0007669"/>
    <property type="project" value="InterPro"/>
</dbReference>
<dbReference type="EMBL" id="JABAIM010000004">
    <property type="protein sequence ID" value="NLR76564.1"/>
    <property type="molecule type" value="Genomic_DNA"/>
</dbReference>
<keyword evidence="1" id="KW-0472">Membrane</keyword>
<feature type="transmembrane region" description="Helical" evidence="1">
    <location>
        <begin position="143"/>
        <end position="165"/>
    </location>
</feature>
<evidence type="ECO:0000259" key="2">
    <source>
        <dbReference type="Pfam" id="PF00487"/>
    </source>
</evidence>
<gene>
    <name evidence="3" type="ORF">HF682_15460</name>
</gene>
<name>A0A847S992_9NEIS</name>
<keyword evidence="4" id="KW-1185">Reference proteome</keyword>
<keyword evidence="1" id="KW-1133">Transmembrane helix</keyword>
<evidence type="ECO:0000256" key="1">
    <source>
        <dbReference type="SAM" id="Phobius"/>
    </source>
</evidence>
<proteinExistence type="predicted"/>
<dbReference type="AlphaFoldDB" id="A0A847S992"/>
<feature type="domain" description="Fatty acid desaturase" evidence="2">
    <location>
        <begin position="31"/>
        <end position="249"/>
    </location>
</feature>
<feature type="transmembrane region" description="Helical" evidence="1">
    <location>
        <begin position="31"/>
        <end position="49"/>
    </location>
</feature>
<comment type="caution">
    <text evidence="3">The sequence shown here is derived from an EMBL/GenBank/DDBJ whole genome shotgun (WGS) entry which is preliminary data.</text>
</comment>
<feature type="transmembrane region" description="Helical" evidence="1">
    <location>
        <begin position="112"/>
        <end position="131"/>
    </location>
</feature>
<organism evidence="3 4">
    <name type="scientific">Leeia aquatica</name>
    <dbReference type="NCBI Taxonomy" id="2725557"/>
    <lineage>
        <taxon>Bacteria</taxon>
        <taxon>Pseudomonadati</taxon>
        <taxon>Pseudomonadota</taxon>
        <taxon>Betaproteobacteria</taxon>
        <taxon>Neisseriales</taxon>
        <taxon>Leeiaceae</taxon>
        <taxon>Leeia</taxon>
    </lineage>
</organism>
<evidence type="ECO:0000313" key="3">
    <source>
        <dbReference type="EMBL" id="NLR76564.1"/>
    </source>
</evidence>
<accession>A0A847S992</accession>
<dbReference type="Pfam" id="PF00487">
    <property type="entry name" value="FA_desaturase"/>
    <property type="match status" value="1"/>
</dbReference>
<dbReference type="RefSeq" id="WP_168878235.1">
    <property type="nucleotide sequence ID" value="NZ_JABAIM010000004.1"/>
</dbReference>
<dbReference type="InterPro" id="IPR005804">
    <property type="entry name" value="FA_desaturase_dom"/>
</dbReference>
<sequence length="284" mass="33481">MLRNRRDVQSLAYLLAAPLLVAWQWQHGFSLPLYLLLLFLTLGIGVINHNHSHLPMWRHRGLNRLTTLWVSLLQGHPAFVFHPAHVANHHRYHHGEQDVARTYRFGGDHNHLLGYLLHPVVVIPVLYPLFWHYLGRLQHRRPALWRACLLQYGWLLLLWGVLLWLSPGKTLLYVLLPQLHGLHWLLATNYLQHAHADGHSPLNFARNFDGLINPLLLNIGLHTSHHRHPKAHWSQLTHLQQQYRDQIDPRLNERGLLPYMFRVYLLGLIWPRYRSQSLMTFTPH</sequence>
<reference evidence="3 4" key="1">
    <citation type="submission" date="2020-04" db="EMBL/GenBank/DDBJ databases">
        <title>Draft genome of Leeia sp. IMCC25680.</title>
        <authorList>
            <person name="Song J."/>
            <person name="Cho J.-C."/>
        </authorList>
    </citation>
    <scope>NUCLEOTIDE SEQUENCE [LARGE SCALE GENOMIC DNA]</scope>
    <source>
        <strain evidence="3 4">IMCC25680</strain>
    </source>
</reference>
<dbReference type="Proteomes" id="UP000587991">
    <property type="component" value="Unassembled WGS sequence"/>
</dbReference>
<keyword evidence="1" id="KW-0812">Transmembrane</keyword>
<evidence type="ECO:0000313" key="4">
    <source>
        <dbReference type="Proteomes" id="UP000587991"/>
    </source>
</evidence>
<protein>
    <submittedName>
        <fullName evidence="3">Fatty acid desaturase</fullName>
    </submittedName>
</protein>